<name>A0ABS4G7X3_9CLOT</name>
<dbReference type="Gene3D" id="3.90.1750.20">
    <property type="entry name" value="Putative Large Serine Recombinase, Chain B, Domain 2"/>
    <property type="match status" value="1"/>
</dbReference>
<evidence type="ECO:0000259" key="1">
    <source>
        <dbReference type="PROSITE" id="PS51736"/>
    </source>
</evidence>
<dbReference type="InterPro" id="IPR050639">
    <property type="entry name" value="SSR_resolvase"/>
</dbReference>
<evidence type="ECO:0000313" key="4">
    <source>
        <dbReference type="Proteomes" id="UP001519271"/>
    </source>
</evidence>
<dbReference type="PANTHER" id="PTHR30461">
    <property type="entry name" value="DNA-INVERTASE FROM LAMBDOID PROPHAGE"/>
    <property type="match status" value="1"/>
</dbReference>
<protein>
    <submittedName>
        <fullName evidence="3">DNA invertase Pin-like site-specific DNA recombinase</fullName>
    </submittedName>
</protein>
<dbReference type="Pfam" id="PF00239">
    <property type="entry name" value="Resolvase"/>
    <property type="match status" value="1"/>
</dbReference>
<dbReference type="PROSITE" id="PS51736">
    <property type="entry name" value="RECOMBINASES_3"/>
    <property type="match status" value="1"/>
</dbReference>
<organism evidence="3 4">
    <name type="scientific">Youngiibacter multivorans</name>
    <dbReference type="NCBI Taxonomy" id="937251"/>
    <lineage>
        <taxon>Bacteria</taxon>
        <taxon>Bacillati</taxon>
        <taxon>Bacillota</taxon>
        <taxon>Clostridia</taxon>
        <taxon>Eubacteriales</taxon>
        <taxon>Clostridiaceae</taxon>
        <taxon>Youngiibacter</taxon>
    </lineage>
</organism>
<reference evidence="3 4" key="1">
    <citation type="submission" date="2021-03" db="EMBL/GenBank/DDBJ databases">
        <title>Genomic Encyclopedia of Type Strains, Phase IV (KMG-IV): sequencing the most valuable type-strain genomes for metagenomic binning, comparative biology and taxonomic classification.</title>
        <authorList>
            <person name="Goeker M."/>
        </authorList>
    </citation>
    <scope>NUCLEOTIDE SEQUENCE [LARGE SCALE GENOMIC DNA]</scope>
    <source>
        <strain evidence="3 4">DSM 6139</strain>
    </source>
</reference>
<proteinExistence type="predicted"/>
<keyword evidence="4" id="KW-1185">Reference proteome</keyword>
<dbReference type="InterPro" id="IPR011109">
    <property type="entry name" value="DNA_bind_recombinase_dom"/>
</dbReference>
<dbReference type="Pfam" id="PF13408">
    <property type="entry name" value="Zn_ribbon_recom"/>
    <property type="match status" value="1"/>
</dbReference>
<dbReference type="SMART" id="SM00857">
    <property type="entry name" value="Resolvase"/>
    <property type="match status" value="1"/>
</dbReference>
<sequence length="407" mass="46455">MARIIRVIKASAPSKFVKKKVAAYARVSSDKDSMHQSLSAQISYFSDLIQRNPEWEFVRIYADEAKTGTKDTREEFQNMLSDCREGKIDLIITKSVSRFARNTLTMLEVVRELKALNIDVYFEKENIHSISGDGELMLTILASFAQAESLSVSENCKWRVRKSYAEGESINLRFIYGYDISGRSISINEFEAQIVRRIFNDYISGIGATRIANDLRTQDVKRPRGGVWTSAKVMKIIKNEKYVGDSLLQKRYVSNHLEKKLINNNGALPQYYVRNSHPAIVSREIFDEANKILKERTAGVASKKVTWSPLRGLVKCTECGKYYRRKHNHGRVYLVCGSVIDYGKDACKSKYVRESRFTELLKRTLGIDCLEKDLIRKQIQTVLINSDGSITINLVSGKSIYFEEGCE</sequence>
<dbReference type="SUPFAM" id="SSF53041">
    <property type="entry name" value="Resolvase-like"/>
    <property type="match status" value="1"/>
</dbReference>
<evidence type="ECO:0000259" key="2">
    <source>
        <dbReference type="PROSITE" id="PS51737"/>
    </source>
</evidence>
<dbReference type="RefSeq" id="WP_209460809.1">
    <property type="nucleotide sequence ID" value="NZ_JAGGKC010000035.1"/>
</dbReference>
<dbReference type="InterPro" id="IPR038109">
    <property type="entry name" value="DNA_bind_recomb_sf"/>
</dbReference>
<dbReference type="EMBL" id="JAGGKC010000035">
    <property type="protein sequence ID" value="MBP1920646.1"/>
    <property type="molecule type" value="Genomic_DNA"/>
</dbReference>
<feature type="domain" description="Recombinase" evidence="2">
    <location>
        <begin position="175"/>
        <end position="299"/>
    </location>
</feature>
<dbReference type="Pfam" id="PF07508">
    <property type="entry name" value="Recombinase"/>
    <property type="match status" value="1"/>
</dbReference>
<dbReference type="Gene3D" id="3.40.50.1390">
    <property type="entry name" value="Resolvase, N-terminal catalytic domain"/>
    <property type="match status" value="1"/>
</dbReference>
<dbReference type="Proteomes" id="UP001519271">
    <property type="component" value="Unassembled WGS sequence"/>
</dbReference>
<dbReference type="CDD" id="cd00338">
    <property type="entry name" value="Ser_Recombinase"/>
    <property type="match status" value="1"/>
</dbReference>
<feature type="domain" description="Resolvase/invertase-type recombinase catalytic" evidence="1">
    <location>
        <begin position="20"/>
        <end position="167"/>
    </location>
</feature>
<dbReference type="InterPro" id="IPR006119">
    <property type="entry name" value="Resolv_N"/>
</dbReference>
<dbReference type="PROSITE" id="PS51737">
    <property type="entry name" value="RECOMBINASE_DNA_BIND"/>
    <property type="match status" value="1"/>
</dbReference>
<dbReference type="InterPro" id="IPR025827">
    <property type="entry name" value="Zn_ribbon_recom_dom"/>
</dbReference>
<accession>A0ABS4G7X3</accession>
<dbReference type="InterPro" id="IPR036162">
    <property type="entry name" value="Resolvase-like_N_sf"/>
</dbReference>
<evidence type="ECO:0000313" key="3">
    <source>
        <dbReference type="EMBL" id="MBP1920646.1"/>
    </source>
</evidence>
<comment type="caution">
    <text evidence="3">The sequence shown here is derived from an EMBL/GenBank/DDBJ whole genome shotgun (WGS) entry which is preliminary data.</text>
</comment>
<gene>
    <name evidence="3" type="ORF">J2Z34_003161</name>
</gene>
<dbReference type="PANTHER" id="PTHR30461:SF23">
    <property type="entry name" value="DNA RECOMBINASE-RELATED"/>
    <property type="match status" value="1"/>
</dbReference>